<proteinExistence type="inferred from homology"/>
<dbReference type="SUPFAM" id="SSF48239">
    <property type="entry name" value="Terpenoid cyclases/Protein prenyltransferases"/>
    <property type="match status" value="1"/>
</dbReference>
<dbReference type="Gene3D" id="2.20.130.20">
    <property type="match status" value="1"/>
</dbReference>
<dbReference type="Gene3D" id="1.50.10.20">
    <property type="match status" value="1"/>
</dbReference>
<evidence type="ECO:0000313" key="3">
    <source>
        <dbReference type="EMBL" id="NNV56782.1"/>
    </source>
</evidence>
<dbReference type="Pfam" id="PF01835">
    <property type="entry name" value="MG2"/>
    <property type="match status" value="1"/>
</dbReference>
<comment type="caution">
    <text evidence="3">The sequence shown here is derived from an EMBL/GenBank/DDBJ whole genome shotgun (WGS) entry which is preliminary data.</text>
</comment>
<dbReference type="PANTHER" id="PTHR40094">
    <property type="entry name" value="ALPHA-2-MACROGLOBULIN HOMOLOG"/>
    <property type="match status" value="1"/>
</dbReference>
<evidence type="ECO:0000313" key="4">
    <source>
        <dbReference type="Proteomes" id="UP000598971"/>
    </source>
</evidence>
<dbReference type="Proteomes" id="UP000598971">
    <property type="component" value="Unassembled WGS sequence"/>
</dbReference>
<dbReference type="RefSeq" id="WP_171608720.1">
    <property type="nucleotide sequence ID" value="NZ_WHPF01000010.1"/>
</dbReference>
<dbReference type="Pfam" id="PF00207">
    <property type="entry name" value="A2M"/>
    <property type="match status" value="1"/>
</dbReference>
<name>A0A8J8FHM8_9BACT</name>
<dbReference type="SMART" id="SM01360">
    <property type="entry name" value="A2M"/>
    <property type="match status" value="1"/>
</dbReference>
<dbReference type="GO" id="GO:0004866">
    <property type="term" value="F:endopeptidase inhibitor activity"/>
    <property type="evidence" value="ECO:0007669"/>
    <property type="project" value="InterPro"/>
</dbReference>
<accession>A0A8J8FHM8</accession>
<dbReference type="Gene3D" id="2.60.40.1930">
    <property type="match status" value="1"/>
</dbReference>
<dbReference type="InterPro" id="IPR051802">
    <property type="entry name" value="YfhM-like"/>
</dbReference>
<evidence type="ECO:0000256" key="1">
    <source>
        <dbReference type="ARBA" id="ARBA00010556"/>
    </source>
</evidence>
<keyword evidence="4" id="KW-1185">Reference proteome</keyword>
<gene>
    <name evidence="3" type="ORF">GD597_15020</name>
</gene>
<evidence type="ECO:0000259" key="2">
    <source>
        <dbReference type="SMART" id="SM01360"/>
    </source>
</evidence>
<dbReference type="Pfam" id="PF17973">
    <property type="entry name" value="bMG10"/>
    <property type="match status" value="1"/>
</dbReference>
<dbReference type="PANTHER" id="PTHR40094:SF1">
    <property type="entry name" value="UBIQUITIN DOMAIN-CONTAINING PROTEIN"/>
    <property type="match status" value="1"/>
</dbReference>
<organism evidence="3 4">
    <name type="scientific">Limnovirga soli</name>
    <dbReference type="NCBI Taxonomy" id="2656915"/>
    <lineage>
        <taxon>Bacteria</taxon>
        <taxon>Pseudomonadati</taxon>
        <taxon>Bacteroidota</taxon>
        <taxon>Chitinophagia</taxon>
        <taxon>Chitinophagales</taxon>
        <taxon>Chitinophagaceae</taxon>
        <taxon>Limnovirga</taxon>
    </lineage>
</organism>
<dbReference type="InterPro" id="IPR002890">
    <property type="entry name" value="MG2"/>
</dbReference>
<sequence length="2039" mass="228872">MKKIVLFTLCTIAFYLISVAQMKDINYTKEWKIIDTLIVQKSLPKTALQKVKIIYTDAKKRGLDAQVLKALIYIISLQEKVTDEDANATVKLLQNEINSTKNIAQKSVLQIMLANIYTNELRWQSFDRSTTVATIKNDISTWSPDDLNRAINKLYAKALEPVTLLQQIKTDAYAPIIYKGNRSNLRPTLYDLLAHVALQYYKDENNYITKPAYAFTIKDSAALGSAAIFMDARFISKDSSSNLLLSLQLFQQLMRFHARDNDPAAFIDINLERIEWVNEHGIFENKKVLYTKALEDITTSFPNDKFTINAWYLLAKQYADQAKLYTPFGDTSYRYDYLKAIGIAGKQLQQKDADSMGVLNMQHLLFSIKEQQLSTTVESINVPDQPFRMLVKYRNITNINIRIINAAELKTIKMKRWEDGYWEAITAVPAIKTLSQALPATNDYQEHATEIKIDGLGAGSYFILAAGSDRFDTQNDKLVVQSFDVSNISFINNGADYFVLNRETGAPIKDATIQFAIQRYDYTKSAYIIANAGHLATDMHGYFSLRNIDFKNEGNISLVFKQGNDSLVLQNSNYYGSFNNTSSAPPAVNAIELNTTIHIFTDRSIYRPGQTILFKGIGIYKEPNATGARLSDFKDSIMVELKDVNNQLIDSLKVKLNDFGSFTGSFQLPKQVLTGSFSITTNLFNSLASVQVEAYKRPAFYIAIDTLKSSYRLNEIIQLTGFAKAFAGQPLGGATVTYNIKRNTRFLYPWMFWKMAEPGSNEQEIAEGVVTTNDDGRFAIAITALPDVTTDKSNDPVFDFTIDITVTDISGETHETSSVISVGYTSMQLQLQVPDVVDAAIFKAITVRTENIAGQLVPANVIISISPLTVPTQLYRKRLWERPDVFSLDKASFTTYFPYDEYEAESDYHTWTVENPIIIDSLNTGDAQNFIIQPGILKQGWYCIEASTIDKDGNKIKNVQYIQVFTKESNNLPSPQPNWNTVINNTVQPGEKAALMIGTNEKDVFVIQQIKGQASNPNRADNYSFYSLTDSKKKIELLAGEADRNGLGVYYAFVKHNRFYTGGMDVNIPYIDKELTIAYGSFRNKTEPGSKEQWSLTVKGHNEKKVVAELLTTMYDASLDQFIPHKWVTPNIWETYSTRNEFNGRNAFGTKSGEENELPTSIESGYSSYDELVTSGDVLWQYGYDQTRMGYITQAGDKSDVMMPEAMAYNKVGDKKFTPPQIIKDEETKSGAGQAYGTSAATPPNIQARKNFNETAFFLPQLMADADGNYQFGFTMPDALTQWKWMSFAYTKELAFGYAQQTITTQKTLMVQPNLPRFLREGDQIELSAKISNISDSSLTGQAYLQLIDAVTNEAVDGLFQNVFPNQYFTAEAGKSTQVTFPVSIPFTYPNPLTIKIIAQAGNYSDGEENTLPLLSNRILVTESLPLLMHGNGSKTFNFTKLLQNNSASLTNESLTVEYTPDPVWFAIKALPYLMEYPQDCAEQTFNRFYANTLAAYIVARFPRIKSVFAQWKNDTTHQSLQSNLALNPELKQILLEETPWVLDAATETQQQQNIALLFDVLNMSASSAKALQQLQQMQLENGAFPWFSGGYEDRYITQYILTGIGKLKALGAIDNTTDGLLQSIITKGIHYADLAIENDKHFITAKDANNNHLGMLQIQYLYMRSYFANIKANEGITNAQNYYTRQAKLYWNVQNTYLKAMIALALNKTGQQIFTEKNILPSILENAVTDSIKGMYWKNSKAGYYWYQHPIEQQALLIQLVSEMAAQQKNSKLTTDANNMCTWLILNKQTNNWETTKATADACYSLLLDTAKAITNNTMVQISLNNQLVNISNAQAGTGYIKTRISGNAVTAGMGNITVTTSSAKNAVNNKIALPSWGAVYWQYFEDLDKITPAASPLTLSRSLFIQENTSSGKVLQPVTDGQELTVGQKIIIRIELHCDRPMEYLHLKDMRAATMEPVNVLSGYKWQDGLGYYESTKDAATNFFISNINKGTYIFEYPVFITQAGSFTAGIASIECMYAPAFGSHSQGIKINVNKAP</sequence>
<dbReference type="InterPro" id="IPR001599">
    <property type="entry name" value="Macroglobln_a2"/>
</dbReference>
<dbReference type="InterPro" id="IPR041246">
    <property type="entry name" value="Bact_MG10"/>
</dbReference>
<comment type="similarity">
    <text evidence="1">Belongs to the protease inhibitor I39 (alpha-2-macroglobulin) family. Bacterial alpha-2-macroglobulin subfamily.</text>
</comment>
<dbReference type="EMBL" id="WHPF01000010">
    <property type="protein sequence ID" value="NNV56782.1"/>
    <property type="molecule type" value="Genomic_DNA"/>
</dbReference>
<feature type="domain" description="Alpha-2-macroglobulin" evidence="2">
    <location>
        <begin position="1255"/>
        <end position="1345"/>
    </location>
</feature>
<protein>
    <submittedName>
        <fullName evidence="3">Alpha-2-macroglobulin</fullName>
    </submittedName>
</protein>
<reference evidence="3" key="1">
    <citation type="submission" date="2019-10" db="EMBL/GenBank/DDBJ databases">
        <title>Draft genome sequence of Panacibacter sp. KCS-6.</title>
        <authorList>
            <person name="Yim K.J."/>
        </authorList>
    </citation>
    <scope>NUCLEOTIDE SEQUENCE</scope>
    <source>
        <strain evidence="3">KCS-6</strain>
    </source>
</reference>
<dbReference type="InterPro" id="IPR008930">
    <property type="entry name" value="Terpenoid_cyclase/PrenylTrfase"/>
</dbReference>